<evidence type="ECO:0000256" key="1">
    <source>
        <dbReference type="SAM" id="MobiDB-lite"/>
    </source>
</evidence>
<dbReference type="InterPro" id="IPR037165">
    <property type="entry name" value="AldOxase/xan_DH_Mopterin-bd_sf"/>
</dbReference>
<feature type="compositionally biased region" description="Basic and acidic residues" evidence="1">
    <location>
        <begin position="423"/>
        <end position="438"/>
    </location>
</feature>
<dbReference type="Gene3D" id="3.30.365.10">
    <property type="entry name" value="Aldehyde oxidase/xanthine dehydrogenase, molybdopterin binding domain"/>
    <property type="match status" value="4"/>
</dbReference>
<dbReference type="InterPro" id="IPR046867">
    <property type="entry name" value="AldOxase/xan_DH_MoCoBD2"/>
</dbReference>
<dbReference type="PANTHER" id="PTHR47495">
    <property type="entry name" value="ALDEHYDE DEHYDROGENASE"/>
    <property type="match status" value="1"/>
</dbReference>
<dbReference type="AlphaFoldDB" id="A0A1U7DFH9"/>
<accession>A0A1U7DFH9</accession>
<dbReference type="STRING" id="1267768.BV394_02585"/>
<organism evidence="2 3">
    <name type="scientific">Brevirhabdus pacifica</name>
    <dbReference type="NCBI Taxonomy" id="1267768"/>
    <lineage>
        <taxon>Bacteria</taxon>
        <taxon>Pseudomonadati</taxon>
        <taxon>Pseudomonadota</taxon>
        <taxon>Alphaproteobacteria</taxon>
        <taxon>Rhodobacterales</taxon>
        <taxon>Paracoccaceae</taxon>
        <taxon>Brevirhabdus</taxon>
    </lineage>
</organism>
<protein>
    <submittedName>
        <fullName evidence="2">Uncharacterized protein</fullName>
    </submittedName>
</protein>
<feature type="region of interest" description="Disordered" evidence="1">
    <location>
        <begin position="421"/>
        <end position="440"/>
    </location>
</feature>
<dbReference type="GO" id="GO:0016491">
    <property type="term" value="F:oxidoreductase activity"/>
    <property type="evidence" value="ECO:0007669"/>
    <property type="project" value="InterPro"/>
</dbReference>
<dbReference type="Proteomes" id="UP000187266">
    <property type="component" value="Chromosome"/>
</dbReference>
<proteinExistence type="predicted"/>
<evidence type="ECO:0000313" key="2">
    <source>
        <dbReference type="EMBL" id="APX88754.1"/>
    </source>
</evidence>
<dbReference type="PANTHER" id="PTHR47495:SF1">
    <property type="entry name" value="BLL3820 PROTEIN"/>
    <property type="match status" value="1"/>
</dbReference>
<keyword evidence="3" id="KW-1185">Reference proteome</keyword>
<sequence length="709" mass="76470">MNIQEYPLVSDWLRPDGDHLVIRSGKVELGQRITTALMRIVAEELTLPLAALRIEPVRTGVTPDEGVTSGSNSVVDSGGTLRLAAATLRARAMALAAERLAEGVADNAPDLRIADGRITDPASGRHVNLLKILADCGDALPVDPDAPPLPLADRAPAPSAPPLGLEEIVRGAYAFVQDLERPGMLHARVIRPPRRNGRLEAIDAEARAAMAERGLEIVQDGSFLAVAGPAEWDVIRGATRLARGCSWTPGADLDEGDYQDLLLNNPRTSVPVVDGMPQDAPVPPPFEAPDFEATFTRPYQLHGAMGPSAALAEWGKDGRLDLVTHSQGIYPLRQTIAESLGLEENAITISHAPGPGCYGHNGADDAAFEAVLIARALPGRPVLLKWTREDEHGWEPVAPAMVVRMAARLEGDRIAAYSAEAYSDTHRGRPRPGPDRAGPRRLLANTYREAPEEPFVATPNMTRHAGLHRNLDPIYKVGEKRMVKNLVHDLPLRSSAMRCLGAAVNTFAHEAFLDELAEAAGQDPLEFRRAHLEDPHALAVLDRLAEALADSPPAEGAARGIAYAQYKNRMTRVAAAVDLRVTEAAEPVLERILLVADAGRIVDPEGLREQLEGGALQGASWALVEELHWDRDGVIDRDWDSYPVLRFPQVPRMETLLIDRPDAPSVGAGEASPGPVIGAIANALYGATGMRMRRMPFTADRLMSMALAE</sequence>
<dbReference type="RefSeq" id="WP_076978778.1">
    <property type="nucleotide sequence ID" value="NZ_CP019124.1"/>
</dbReference>
<name>A0A1U7DFH9_9RHOB</name>
<evidence type="ECO:0000313" key="3">
    <source>
        <dbReference type="Proteomes" id="UP000187266"/>
    </source>
</evidence>
<dbReference type="InterPro" id="IPR000674">
    <property type="entry name" value="Ald_Oxase/Xan_DH_a/b"/>
</dbReference>
<dbReference type="InterPro" id="IPR052516">
    <property type="entry name" value="N-heterocyclic_Hydroxylase"/>
</dbReference>
<dbReference type="EMBL" id="CP019124">
    <property type="protein sequence ID" value="APX88754.1"/>
    <property type="molecule type" value="Genomic_DNA"/>
</dbReference>
<dbReference type="Gene3D" id="3.90.1170.50">
    <property type="entry name" value="Aldehyde oxidase/xanthine dehydrogenase, a/b hammerhead"/>
    <property type="match status" value="1"/>
</dbReference>
<dbReference type="SMART" id="SM01008">
    <property type="entry name" value="Ald_Xan_dh_C"/>
    <property type="match status" value="1"/>
</dbReference>
<dbReference type="Pfam" id="PF02738">
    <property type="entry name" value="MoCoBD_1"/>
    <property type="match status" value="1"/>
</dbReference>
<dbReference type="InterPro" id="IPR008274">
    <property type="entry name" value="AldOxase/xan_DH_MoCoBD1"/>
</dbReference>
<dbReference type="InterPro" id="IPR012368">
    <property type="entry name" value="OxRdtase_Mopterin-bd_su_IorB"/>
</dbReference>
<gene>
    <name evidence="2" type="ORF">BV394_02585</name>
</gene>
<dbReference type="OrthoDB" id="9767994at2"/>
<accession>A0A2M9DG23</accession>
<dbReference type="Pfam" id="PF20256">
    <property type="entry name" value="MoCoBD_2"/>
    <property type="match status" value="2"/>
</dbReference>
<dbReference type="SUPFAM" id="SSF56003">
    <property type="entry name" value="Molybdenum cofactor-binding domain"/>
    <property type="match status" value="2"/>
</dbReference>
<reference evidence="2 3" key="1">
    <citation type="submission" date="2017-01" db="EMBL/GenBank/DDBJ databases">
        <title>Genomic analysis of Xuhuaishuia manganoxidans DY6-4.</title>
        <authorList>
            <person name="Wang X."/>
        </authorList>
    </citation>
    <scope>NUCLEOTIDE SEQUENCE [LARGE SCALE GENOMIC DNA]</scope>
    <source>
        <strain evidence="2 3">DY6-4</strain>
    </source>
</reference>
<dbReference type="PIRSF" id="PIRSF036389">
    <property type="entry name" value="IOR_B"/>
    <property type="match status" value="1"/>
</dbReference>